<comment type="caution">
    <text evidence="5">The sequence shown here is derived from an EMBL/GenBank/DDBJ whole genome shotgun (WGS) entry which is preliminary data.</text>
</comment>
<organism evidence="5 6">
    <name type="scientific">Paenibacillus thailandensis</name>
    <dbReference type="NCBI Taxonomy" id="393250"/>
    <lineage>
        <taxon>Bacteria</taxon>
        <taxon>Bacillati</taxon>
        <taxon>Bacillota</taxon>
        <taxon>Bacilli</taxon>
        <taxon>Bacillales</taxon>
        <taxon>Paenibacillaceae</taxon>
        <taxon>Paenibacillus</taxon>
    </lineage>
</organism>
<dbReference type="Pfam" id="PF03807">
    <property type="entry name" value="F420_oxidored"/>
    <property type="match status" value="1"/>
</dbReference>
<evidence type="ECO:0000256" key="2">
    <source>
        <dbReference type="HAMAP-Rule" id="MF_01925"/>
    </source>
</evidence>
<dbReference type="Proteomes" id="UP001597493">
    <property type="component" value="Unassembled WGS sequence"/>
</dbReference>
<dbReference type="Gene3D" id="3.40.50.720">
    <property type="entry name" value="NAD(P)-binding Rossmann-like Domain"/>
    <property type="match status" value="1"/>
</dbReference>
<evidence type="ECO:0000313" key="6">
    <source>
        <dbReference type="Proteomes" id="UP001597493"/>
    </source>
</evidence>
<keyword evidence="2" id="KW-0560">Oxidoreductase</keyword>
<comment type="function">
    <text evidence="2">Catalyzes the reduction of 1-pyrroline-5-carboxylate (PCA) to L-proline.</text>
</comment>
<sequence>MNVGFIGTGTMGTLLIEALITSGALDPKQISVSNRTLAKAEALAARYPGLRAVHSNAEAAADCELLFLCVKPLEFHKVVGDIASVVCPGQLVVSITSPVMISLLEQRLPCKIAKMIPSITNSVWSGATLCIYGSRVAEEDKDKLESLLKHISQPLRIEESFTRIVSDISSCGPAFFAFLLEQFVKAAVEETGIERGEAVRVASEMLLGTGLLLTEGGLTPEQIQKRVAVPGGITAQALELLRQDTAGVFGRLIRTTHDKYNEDVEKIGEMFGEP</sequence>
<feature type="domain" description="Pyrroline-5-carboxylate reductase catalytic N-terminal" evidence="3">
    <location>
        <begin position="3"/>
        <end position="97"/>
    </location>
</feature>
<dbReference type="InterPro" id="IPR036291">
    <property type="entry name" value="NAD(P)-bd_dom_sf"/>
</dbReference>
<keyword evidence="2" id="KW-0028">Amino-acid biosynthesis</keyword>
<evidence type="ECO:0000259" key="3">
    <source>
        <dbReference type="Pfam" id="PF03807"/>
    </source>
</evidence>
<reference evidence="6" key="1">
    <citation type="journal article" date="2019" name="Int. J. Syst. Evol. Microbiol.">
        <title>The Global Catalogue of Microorganisms (GCM) 10K type strain sequencing project: providing services to taxonomists for standard genome sequencing and annotation.</title>
        <authorList>
            <consortium name="The Broad Institute Genomics Platform"/>
            <consortium name="The Broad Institute Genome Sequencing Center for Infectious Disease"/>
            <person name="Wu L."/>
            <person name="Ma J."/>
        </authorList>
    </citation>
    <scope>NUCLEOTIDE SEQUENCE [LARGE SCALE GENOMIC DNA]</scope>
    <source>
        <strain evidence="6">TISTR 1827</strain>
    </source>
</reference>
<comment type="catalytic activity">
    <reaction evidence="2">
        <text>L-proline + NADP(+) = (S)-1-pyrroline-5-carboxylate + NADPH + 2 H(+)</text>
        <dbReference type="Rhea" id="RHEA:14109"/>
        <dbReference type="ChEBI" id="CHEBI:15378"/>
        <dbReference type="ChEBI" id="CHEBI:17388"/>
        <dbReference type="ChEBI" id="CHEBI:57783"/>
        <dbReference type="ChEBI" id="CHEBI:58349"/>
        <dbReference type="ChEBI" id="CHEBI:60039"/>
        <dbReference type="EC" id="1.5.1.2"/>
    </reaction>
</comment>
<evidence type="ECO:0000256" key="1">
    <source>
        <dbReference type="ARBA" id="ARBA00005525"/>
    </source>
</evidence>
<comment type="subcellular location">
    <subcellularLocation>
        <location evidence="2">Cytoplasm</location>
    </subcellularLocation>
</comment>
<dbReference type="InterPro" id="IPR029036">
    <property type="entry name" value="P5CR_dimer"/>
</dbReference>
<keyword evidence="2" id="KW-0641">Proline biosynthesis</keyword>
<feature type="domain" description="Pyrroline-5-carboxylate reductase dimerisation" evidence="4">
    <location>
        <begin position="159"/>
        <end position="262"/>
    </location>
</feature>
<comment type="catalytic activity">
    <reaction evidence="2">
        <text>L-proline + NAD(+) = (S)-1-pyrroline-5-carboxylate + NADH + 2 H(+)</text>
        <dbReference type="Rhea" id="RHEA:14105"/>
        <dbReference type="ChEBI" id="CHEBI:15378"/>
        <dbReference type="ChEBI" id="CHEBI:17388"/>
        <dbReference type="ChEBI" id="CHEBI:57540"/>
        <dbReference type="ChEBI" id="CHEBI:57945"/>
        <dbReference type="ChEBI" id="CHEBI:60039"/>
        <dbReference type="EC" id="1.5.1.2"/>
    </reaction>
</comment>
<keyword evidence="6" id="KW-1185">Reference proteome</keyword>
<name>A0ABW5R036_9BACL</name>
<evidence type="ECO:0000259" key="4">
    <source>
        <dbReference type="Pfam" id="PF14748"/>
    </source>
</evidence>
<comment type="similarity">
    <text evidence="1 2">Belongs to the pyrroline-5-carboxylate reductase family.</text>
</comment>
<dbReference type="Pfam" id="PF14748">
    <property type="entry name" value="P5CR_dimer"/>
    <property type="match status" value="1"/>
</dbReference>
<dbReference type="Gene3D" id="1.10.3730.10">
    <property type="entry name" value="ProC C-terminal domain-like"/>
    <property type="match status" value="1"/>
</dbReference>
<keyword evidence="2" id="KW-0521">NADP</keyword>
<dbReference type="HAMAP" id="MF_01925">
    <property type="entry name" value="P5C_reductase"/>
    <property type="match status" value="1"/>
</dbReference>
<dbReference type="InterPro" id="IPR028939">
    <property type="entry name" value="P5C_Rdtase_cat_N"/>
</dbReference>
<keyword evidence="2" id="KW-0963">Cytoplasm</keyword>
<dbReference type="InterPro" id="IPR000304">
    <property type="entry name" value="Pyrroline-COOH_reductase"/>
</dbReference>
<dbReference type="SUPFAM" id="SSF51735">
    <property type="entry name" value="NAD(P)-binding Rossmann-fold domains"/>
    <property type="match status" value="1"/>
</dbReference>
<evidence type="ECO:0000313" key="5">
    <source>
        <dbReference type="EMBL" id="MFD2661691.1"/>
    </source>
</evidence>
<dbReference type="PANTHER" id="PTHR11645">
    <property type="entry name" value="PYRROLINE-5-CARBOXYLATE REDUCTASE"/>
    <property type="match status" value="1"/>
</dbReference>
<dbReference type="PIRSF" id="PIRSF000193">
    <property type="entry name" value="Pyrrol-5-carb_rd"/>
    <property type="match status" value="1"/>
</dbReference>
<protein>
    <recommendedName>
        <fullName evidence="2">Pyrroline-5-carboxylate reductase</fullName>
        <shortName evidence="2">P5C reductase</shortName>
        <shortName evidence="2">P5CR</shortName>
        <ecNumber evidence="2">1.5.1.2</ecNumber>
    </recommendedName>
    <alternativeName>
        <fullName evidence="2">PCA reductase</fullName>
    </alternativeName>
</protein>
<dbReference type="PANTHER" id="PTHR11645:SF51">
    <property type="entry name" value="COME OPERON PROTEIN 4"/>
    <property type="match status" value="1"/>
</dbReference>
<gene>
    <name evidence="5" type="primary">comER</name>
    <name evidence="2" type="synonym">proC</name>
    <name evidence="5" type="ORF">ACFSW5_15665</name>
</gene>
<dbReference type="InterPro" id="IPR008927">
    <property type="entry name" value="6-PGluconate_DH-like_C_sf"/>
</dbReference>
<proteinExistence type="inferred from homology"/>
<accession>A0ABW5R036</accession>
<dbReference type="NCBIfam" id="NF005814">
    <property type="entry name" value="PRK07680.1"/>
    <property type="match status" value="1"/>
</dbReference>
<dbReference type="EC" id="1.5.1.2" evidence="2"/>
<dbReference type="EMBL" id="JBHUMY010000016">
    <property type="protein sequence ID" value="MFD2661691.1"/>
    <property type="molecule type" value="Genomic_DNA"/>
</dbReference>
<dbReference type="RefSeq" id="WP_379274869.1">
    <property type="nucleotide sequence ID" value="NZ_JBHUGT010000012.1"/>
</dbReference>
<comment type="pathway">
    <text evidence="2">Amino-acid biosynthesis; L-proline biosynthesis; L-proline from L-glutamate 5-semialdehyde: step 1/1.</text>
</comment>
<dbReference type="SUPFAM" id="SSF48179">
    <property type="entry name" value="6-phosphogluconate dehydrogenase C-terminal domain-like"/>
    <property type="match status" value="1"/>
</dbReference>